<dbReference type="GeneID" id="107745861"/>
<sequence>MILILFLLLALTASWTGLVQCEDNEETEQEIALKDSLLLTDEAVGEEENSENQGDGAGSGDGRSQDLDSQPNSESNTDQTVKNEETKPTTEANTDADTEDLNPVMIIIPLVLTLVFIAVIVCVAMIYRRWRIKVAEDTKEDPYLDHEDHEKVPMPMFEDDIPSVMELEMEDLENWMAKDGGKKVDTGQI</sequence>
<dbReference type="InterPro" id="IPR028064">
    <property type="entry name" value="TMEM154"/>
</dbReference>
<dbReference type="Pfam" id="PF15102">
    <property type="entry name" value="TMEM154"/>
    <property type="match status" value="1"/>
</dbReference>
<dbReference type="RefSeq" id="XP_016415366.1">
    <property type="nucleotide sequence ID" value="XM_016559880.1"/>
</dbReference>
<protein>
    <submittedName>
        <fullName evidence="4">Transmembrane protein 154-like</fullName>
    </submittedName>
</protein>
<proteinExistence type="predicted"/>
<keyword evidence="2" id="KW-0812">Transmembrane</keyword>
<dbReference type="CTD" id="201799"/>
<feature type="signal peptide" evidence="3">
    <location>
        <begin position="1"/>
        <end position="21"/>
    </location>
</feature>
<keyword evidence="3" id="KW-0732">Signal</keyword>
<dbReference type="AlphaFoldDB" id="A0A673N030"/>
<evidence type="ECO:0000256" key="2">
    <source>
        <dbReference type="SAM" id="Phobius"/>
    </source>
</evidence>
<dbReference type="PANTHER" id="PTHR36526:SF1">
    <property type="entry name" value="TRANSMEMBRANE PROTEIN 154"/>
    <property type="match status" value="1"/>
</dbReference>
<evidence type="ECO:0000313" key="5">
    <source>
        <dbReference type="Proteomes" id="UP000472270"/>
    </source>
</evidence>
<feature type="region of interest" description="Disordered" evidence="1">
    <location>
        <begin position="44"/>
        <end position="96"/>
    </location>
</feature>
<organism evidence="4 5">
    <name type="scientific">Sinocyclocheilus rhinocerous</name>
    <dbReference type="NCBI Taxonomy" id="307959"/>
    <lineage>
        <taxon>Eukaryota</taxon>
        <taxon>Metazoa</taxon>
        <taxon>Chordata</taxon>
        <taxon>Craniata</taxon>
        <taxon>Vertebrata</taxon>
        <taxon>Euteleostomi</taxon>
        <taxon>Actinopterygii</taxon>
        <taxon>Neopterygii</taxon>
        <taxon>Teleostei</taxon>
        <taxon>Ostariophysi</taxon>
        <taxon>Cypriniformes</taxon>
        <taxon>Cyprinidae</taxon>
        <taxon>Cyprininae</taxon>
        <taxon>Sinocyclocheilus</taxon>
    </lineage>
</organism>
<evidence type="ECO:0000313" key="4">
    <source>
        <dbReference type="Ensembl" id="ENSSRHP00000095360.1"/>
    </source>
</evidence>
<dbReference type="PANTHER" id="PTHR36526">
    <property type="entry name" value="TRANSMEMBRANE PROTEIN 154"/>
    <property type="match status" value="1"/>
</dbReference>
<dbReference type="Ensembl" id="ENSSRHT00000097948.1">
    <property type="protein sequence ID" value="ENSSRHP00000095360.1"/>
    <property type="gene ID" value="ENSSRHG00000046897.1"/>
</dbReference>
<dbReference type="Proteomes" id="UP000472270">
    <property type="component" value="Unassembled WGS sequence"/>
</dbReference>
<keyword evidence="5" id="KW-1185">Reference proteome</keyword>
<name>A0A673N030_9TELE</name>
<feature type="chain" id="PRO_5025384153" evidence="3">
    <location>
        <begin position="22"/>
        <end position="189"/>
    </location>
</feature>
<dbReference type="InterPro" id="IPR053087">
    <property type="entry name" value="TMEM154-like"/>
</dbReference>
<keyword evidence="2" id="KW-0472">Membrane</keyword>
<reference evidence="4" key="1">
    <citation type="submission" date="2025-08" db="UniProtKB">
        <authorList>
            <consortium name="Ensembl"/>
        </authorList>
    </citation>
    <scope>IDENTIFICATION</scope>
</reference>
<gene>
    <name evidence="4" type="primary">tmem154</name>
</gene>
<feature type="compositionally biased region" description="Polar residues" evidence="1">
    <location>
        <begin position="67"/>
        <end position="80"/>
    </location>
</feature>
<feature type="transmembrane region" description="Helical" evidence="2">
    <location>
        <begin position="104"/>
        <end position="127"/>
    </location>
</feature>
<keyword evidence="2" id="KW-1133">Transmembrane helix</keyword>
<reference evidence="4" key="2">
    <citation type="submission" date="2025-09" db="UniProtKB">
        <authorList>
            <consortium name="Ensembl"/>
        </authorList>
    </citation>
    <scope>IDENTIFICATION</scope>
</reference>
<accession>A0A673N030</accession>
<evidence type="ECO:0000256" key="3">
    <source>
        <dbReference type="SAM" id="SignalP"/>
    </source>
</evidence>
<evidence type="ECO:0000256" key="1">
    <source>
        <dbReference type="SAM" id="MobiDB-lite"/>
    </source>
</evidence>